<dbReference type="EC" id="1.16.3.2" evidence="7"/>
<protein>
    <recommendedName>
        <fullName evidence="7">Ferritin</fullName>
        <ecNumber evidence="7">1.16.3.2</ecNumber>
    </recommendedName>
</protein>
<dbReference type="GO" id="GO:0042802">
    <property type="term" value="F:identical protein binding"/>
    <property type="evidence" value="ECO:0007669"/>
    <property type="project" value="UniProtKB-ARBA"/>
</dbReference>
<dbReference type="GO" id="GO:0005829">
    <property type="term" value="C:cytosol"/>
    <property type="evidence" value="ECO:0007669"/>
    <property type="project" value="TreeGrafter"/>
</dbReference>
<dbReference type="FunFam" id="1.20.1260.10:FF:000001">
    <property type="entry name" value="Non-heme ferritin"/>
    <property type="match status" value="1"/>
</dbReference>
<dbReference type="KEGG" id="ocy:OSSY52_22000"/>
<dbReference type="PANTHER" id="PTHR11431">
    <property type="entry name" value="FERRITIN"/>
    <property type="match status" value="1"/>
</dbReference>
<keyword evidence="10" id="KW-1185">Reference proteome</keyword>
<reference evidence="9 10" key="1">
    <citation type="submission" date="2018-06" db="EMBL/GenBank/DDBJ databases">
        <title>Genome sequencing of Oceanotoga sp. sy52.</title>
        <authorList>
            <person name="Mori K."/>
        </authorList>
    </citation>
    <scope>NUCLEOTIDE SEQUENCE [LARGE SCALE GENOMIC DNA]</scope>
    <source>
        <strain evidence="10">sy52</strain>
    </source>
</reference>
<dbReference type="GO" id="GO:0008198">
    <property type="term" value="F:ferrous iron binding"/>
    <property type="evidence" value="ECO:0007669"/>
    <property type="project" value="TreeGrafter"/>
</dbReference>
<dbReference type="Gene3D" id="1.20.1260.10">
    <property type="match status" value="1"/>
</dbReference>
<dbReference type="AlphaFoldDB" id="A0A7G1GCA9"/>
<dbReference type="GO" id="GO:0006879">
    <property type="term" value="P:intracellular iron ion homeostasis"/>
    <property type="evidence" value="ECO:0007669"/>
    <property type="project" value="UniProtKB-KW"/>
</dbReference>
<proteinExistence type="inferred from homology"/>
<dbReference type="Proteomes" id="UP000516361">
    <property type="component" value="Chromosome"/>
</dbReference>
<evidence type="ECO:0000256" key="3">
    <source>
        <dbReference type="ARBA" id="ARBA00022723"/>
    </source>
</evidence>
<keyword evidence="3 6" id="KW-0479">Metal-binding</keyword>
<dbReference type="InterPro" id="IPR008331">
    <property type="entry name" value="Ferritin_DPS_dom"/>
</dbReference>
<keyword evidence="4" id="KW-0560">Oxidoreductase</keyword>
<dbReference type="InterPro" id="IPR009078">
    <property type="entry name" value="Ferritin-like_SF"/>
</dbReference>
<feature type="binding site" evidence="6">
    <location>
        <position position="18"/>
    </location>
    <ligand>
        <name>Fe cation</name>
        <dbReference type="ChEBI" id="CHEBI:24875"/>
        <label>1</label>
    </ligand>
</feature>
<comment type="function">
    <text evidence="7">Iron-storage protein.</text>
</comment>
<dbReference type="InterPro" id="IPR001519">
    <property type="entry name" value="Ferritin"/>
</dbReference>
<dbReference type="PANTHER" id="PTHR11431:SF127">
    <property type="entry name" value="BACTERIAL NON-HEME FERRITIN"/>
    <property type="match status" value="1"/>
</dbReference>
<dbReference type="GO" id="GO:0008199">
    <property type="term" value="F:ferric iron binding"/>
    <property type="evidence" value="ECO:0007669"/>
    <property type="project" value="InterPro"/>
</dbReference>
<dbReference type="CDD" id="cd01055">
    <property type="entry name" value="Nonheme_Ferritin"/>
    <property type="match status" value="1"/>
</dbReference>
<feature type="binding site" evidence="6">
    <location>
        <position position="51"/>
    </location>
    <ligand>
        <name>Fe cation</name>
        <dbReference type="ChEBI" id="CHEBI:24875"/>
        <label>1</label>
    </ligand>
</feature>
<dbReference type="RefSeq" id="WP_190614914.1">
    <property type="nucleotide sequence ID" value="NZ_AP018712.1"/>
</dbReference>
<evidence type="ECO:0000256" key="2">
    <source>
        <dbReference type="ARBA" id="ARBA00022434"/>
    </source>
</evidence>
<dbReference type="SUPFAM" id="SSF47240">
    <property type="entry name" value="Ferritin-like"/>
    <property type="match status" value="1"/>
</dbReference>
<feature type="binding site" evidence="6">
    <location>
        <position position="95"/>
    </location>
    <ligand>
        <name>Fe cation</name>
        <dbReference type="ChEBI" id="CHEBI:24875"/>
        <label>1</label>
    </ligand>
</feature>
<comment type="catalytic activity">
    <reaction evidence="7">
        <text>4 Fe(2+) + O2 + 6 H2O = 4 iron(III) oxide-hydroxide + 12 H(+)</text>
        <dbReference type="Rhea" id="RHEA:11972"/>
        <dbReference type="ChEBI" id="CHEBI:15377"/>
        <dbReference type="ChEBI" id="CHEBI:15378"/>
        <dbReference type="ChEBI" id="CHEBI:15379"/>
        <dbReference type="ChEBI" id="CHEBI:29033"/>
        <dbReference type="ChEBI" id="CHEBI:78619"/>
        <dbReference type="EC" id="1.16.3.2"/>
    </reaction>
</comment>
<evidence type="ECO:0000313" key="9">
    <source>
        <dbReference type="EMBL" id="BBE32059.1"/>
    </source>
</evidence>
<name>A0A7G1GCA9_9BACT</name>
<feature type="binding site" evidence="6">
    <location>
        <position position="128"/>
    </location>
    <ligand>
        <name>Fe cation</name>
        <dbReference type="ChEBI" id="CHEBI:24875"/>
        <label>1</label>
    </ligand>
</feature>
<organism evidence="9 10">
    <name type="scientific">Tepiditoga spiralis</name>
    <dbReference type="NCBI Taxonomy" id="2108365"/>
    <lineage>
        <taxon>Bacteria</taxon>
        <taxon>Thermotogati</taxon>
        <taxon>Thermotogota</taxon>
        <taxon>Thermotogae</taxon>
        <taxon>Petrotogales</taxon>
        <taxon>Petrotogaceae</taxon>
        <taxon>Tepiditoga</taxon>
    </lineage>
</organism>
<dbReference type="InParanoid" id="A0A7G1GCA9"/>
<dbReference type="InterPro" id="IPR041719">
    <property type="entry name" value="Ferritin_prok"/>
</dbReference>
<sequence>MALSEKIEKMFNEQINKEFYSAYLYLAMASYFEEQNLPGFANWMRIQFQEEEAHAFKFFDYLVERSGHIELEKIEKPKITWKNPLDAFNDVYAHEQFISKSINEIFKVAREENDYPTETFIHWFIMEQVEEEKNAKEILDRLSMIKDNIQPLFMLDSELAKRVFTPPV</sequence>
<evidence type="ECO:0000256" key="5">
    <source>
        <dbReference type="ARBA" id="ARBA00023004"/>
    </source>
</evidence>
<dbReference type="PROSITE" id="PS50905">
    <property type="entry name" value="FERRITIN_LIKE"/>
    <property type="match status" value="1"/>
</dbReference>
<evidence type="ECO:0000256" key="4">
    <source>
        <dbReference type="ARBA" id="ARBA00023002"/>
    </source>
</evidence>
<dbReference type="EMBL" id="AP018712">
    <property type="protein sequence ID" value="BBE32059.1"/>
    <property type="molecule type" value="Genomic_DNA"/>
</dbReference>
<dbReference type="Pfam" id="PF00210">
    <property type="entry name" value="Ferritin"/>
    <property type="match status" value="1"/>
</dbReference>
<evidence type="ECO:0000313" key="10">
    <source>
        <dbReference type="Proteomes" id="UP000516361"/>
    </source>
</evidence>
<dbReference type="InterPro" id="IPR009040">
    <property type="entry name" value="Ferritin-like_diiron"/>
</dbReference>
<comment type="subcellular location">
    <subcellularLocation>
        <location evidence="7">Cytoplasm</location>
    </subcellularLocation>
</comment>
<evidence type="ECO:0000259" key="8">
    <source>
        <dbReference type="PROSITE" id="PS50905"/>
    </source>
</evidence>
<feature type="domain" description="Ferritin-like diiron" evidence="8">
    <location>
        <begin position="1"/>
        <end position="146"/>
    </location>
</feature>
<dbReference type="GO" id="GO:0004322">
    <property type="term" value="F:ferroxidase activity"/>
    <property type="evidence" value="ECO:0007669"/>
    <property type="project" value="TreeGrafter"/>
</dbReference>
<keyword evidence="2 7" id="KW-0409">Iron storage</keyword>
<keyword evidence="5 6" id="KW-0408">Iron</keyword>
<evidence type="ECO:0000256" key="7">
    <source>
        <dbReference type="RuleBase" id="RU361145"/>
    </source>
</evidence>
<dbReference type="GO" id="GO:0006826">
    <property type="term" value="P:iron ion transport"/>
    <property type="evidence" value="ECO:0007669"/>
    <property type="project" value="InterPro"/>
</dbReference>
<feature type="binding site" evidence="6">
    <location>
        <position position="54"/>
    </location>
    <ligand>
        <name>Fe cation</name>
        <dbReference type="ChEBI" id="CHEBI:24875"/>
        <label>1</label>
    </ligand>
</feature>
<evidence type="ECO:0000256" key="1">
    <source>
        <dbReference type="ARBA" id="ARBA00006950"/>
    </source>
</evidence>
<keyword evidence="7" id="KW-0963">Cytoplasm</keyword>
<evidence type="ECO:0000256" key="6">
    <source>
        <dbReference type="PIRSR" id="PIRSR601519-1"/>
    </source>
</evidence>
<dbReference type="InterPro" id="IPR012347">
    <property type="entry name" value="Ferritin-like"/>
</dbReference>
<comment type="similarity">
    <text evidence="1 7">Belongs to the ferritin family. Prokaryotic subfamily.</text>
</comment>
<accession>A0A7G1GCA9</accession>
<gene>
    <name evidence="9" type="ORF">OSSY52_22000</name>
</gene>